<dbReference type="Gene3D" id="2.60.120.430">
    <property type="entry name" value="Galactose-binding lectin"/>
    <property type="match status" value="1"/>
</dbReference>
<sequence length="432" mass="47703">MKKIHLFNGMSIVAGAIFSVAVSAADTIALYQNKALAGWQVFIENPEQQQPFKGTLTQLPKGDVQLQTSAKDKAADALTFSWKDAWRAGMTLEAGKPLNVASIMKTGVLALDIKINELEKGGVSFKMECQPENCERVVPFTMAARELRVKGWQTVYVPLSCFVQEQDDFSATTMPFALEVGGKGEVSVANVALLKAAPANVALHDCPDYKTVSVTPGMLNEWWSIDWWLPRHEQKLADAKAIAAKGGKIDLLFIGDSITQGWEKEGAPVWQDNYATRNAFAIGFGGDRTENVLWRLQHGAVENMSPKLVVMMIGTNNTGHRHENPATTAAGIKTLLAELQQRLPESKILLLAVFPRDEKPDGKLRQINNGVNAIIKNYADNKRIFFADINSVFLTSDGVLPKEIMPDLLHPNEKGYRLWAEALEPHLQKLLK</sequence>
<dbReference type="SUPFAM" id="SSF52266">
    <property type="entry name" value="SGNH hydrolase"/>
    <property type="match status" value="1"/>
</dbReference>
<feature type="chain" id="PRO_5012153410" evidence="1">
    <location>
        <begin position="25"/>
        <end position="432"/>
    </location>
</feature>
<evidence type="ECO:0000313" key="4">
    <source>
        <dbReference type="EMBL" id="OZY83874.1"/>
    </source>
</evidence>
<dbReference type="Proteomes" id="UP000216101">
    <property type="component" value="Unassembled WGS sequence"/>
</dbReference>
<dbReference type="PANTHER" id="PTHR30383">
    <property type="entry name" value="THIOESTERASE 1/PROTEASE 1/LYSOPHOSPHOLIPASE L1"/>
    <property type="match status" value="1"/>
</dbReference>
<dbReference type="Gene3D" id="3.40.50.1110">
    <property type="entry name" value="SGNH hydrolase"/>
    <property type="match status" value="1"/>
</dbReference>
<keyword evidence="1" id="KW-0732">Signal</keyword>
<dbReference type="GO" id="GO:0004622">
    <property type="term" value="F:phosphatidylcholine lysophospholipase activity"/>
    <property type="evidence" value="ECO:0007669"/>
    <property type="project" value="TreeGrafter"/>
</dbReference>
<dbReference type="AlphaFoldDB" id="A0A266Q1Y5"/>
<keyword evidence="4" id="KW-0378">Hydrolase</keyword>
<organism evidence="4 5">
    <name type="scientific">Cellvibrio mixtus</name>
    <dbReference type="NCBI Taxonomy" id="39650"/>
    <lineage>
        <taxon>Bacteria</taxon>
        <taxon>Pseudomonadati</taxon>
        <taxon>Pseudomonadota</taxon>
        <taxon>Gammaproteobacteria</taxon>
        <taxon>Cellvibrionales</taxon>
        <taxon>Cellvibrionaceae</taxon>
        <taxon>Cellvibrio</taxon>
    </lineage>
</organism>
<accession>A0A266Q1Y5</accession>
<dbReference type="EMBL" id="NHNI01000003">
    <property type="protein sequence ID" value="OZY83874.1"/>
    <property type="molecule type" value="Genomic_DNA"/>
</dbReference>
<gene>
    <name evidence="4" type="ORF">CBP51_18865</name>
</gene>
<dbReference type="SUPFAM" id="SSF49785">
    <property type="entry name" value="Galactose-binding domain-like"/>
    <property type="match status" value="1"/>
</dbReference>
<dbReference type="InterPro" id="IPR008979">
    <property type="entry name" value="Galactose-bd-like_sf"/>
</dbReference>
<evidence type="ECO:0000259" key="2">
    <source>
        <dbReference type="Pfam" id="PF13472"/>
    </source>
</evidence>
<name>A0A266Q1Y5_9GAMM</name>
<dbReference type="InterPro" id="IPR036514">
    <property type="entry name" value="SGNH_hydro_sf"/>
</dbReference>
<dbReference type="CDD" id="cd01820">
    <property type="entry name" value="PAF_acetylesterase_like"/>
    <property type="match status" value="1"/>
</dbReference>
<feature type="domain" description="SGNH hydrolase-type esterase" evidence="2">
    <location>
        <begin position="253"/>
        <end position="418"/>
    </location>
</feature>
<dbReference type="Pfam" id="PF18559">
    <property type="entry name" value="Exop_C"/>
    <property type="match status" value="1"/>
</dbReference>
<dbReference type="Pfam" id="PF13472">
    <property type="entry name" value="Lipase_GDSL_2"/>
    <property type="match status" value="1"/>
</dbReference>
<keyword evidence="5" id="KW-1185">Reference proteome</keyword>
<dbReference type="PANTHER" id="PTHR30383:SF32">
    <property type="entry name" value="SGNH-HYDROLASE"/>
    <property type="match status" value="1"/>
</dbReference>
<reference evidence="5" key="1">
    <citation type="submission" date="2017-05" db="EMBL/GenBank/DDBJ databases">
        <authorList>
            <person name="Barney B.M."/>
        </authorList>
    </citation>
    <scope>NUCLEOTIDE SEQUENCE [LARGE SCALE GENOMIC DNA]</scope>
    <source>
        <strain evidence="5">PSBB022</strain>
    </source>
</reference>
<feature type="signal peptide" evidence="1">
    <location>
        <begin position="1"/>
        <end position="24"/>
    </location>
</feature>
<dbReference type="InterPro" id="IPR041443">
    <property type="entry name" value="Exop_C"/>
</dbReference>
<dbReference type="InterPro" id="IPR013830">
    <property type="entry name" value="SGNH_hydro"/>
</dbReference>
<evidence type="ECO:0000256" key="1">
    <source>
        <dbReference type="SAM" id="SignalP"/>
    </source>
</evidence>
<evidence type="ECO:0000259" key="3">
    <source>
        <dbReference type="Pfam" id="PF18559"/>
    </source>
</evidence>
<proteinExistence type="predicted"/>
<dbReference type="RefSeq" id="WP_094986147.1">
    <property type="nucleotide sequence ID" value="NZ_NHNI01000003.1"/>
</dbReference>
<comment type="caution">
    <text evidence="4">The sequence shown here is derived from an EMBL/GenBank/DDBJ whole genome shotgun (WGS) entry which is preliminary data.</text>
</comment>
<dbReference type="InterPro" id="IPR051532">
    <property type="entry name" value="Ester_Hydrolysis_Enzymes"/>
</dbReference>
<feature type="domain" description="ExoP galactose-binding-like" evidence="3">
    <location>
        <begin position="39"/>
        <end position="193"/>
    </location>
</feature>
<evidence type="ECO:0000313" key="5">
    <source>
        <dbReference type="Proteomes" id="UP000216101"/>
    </source>
</evidence>
<protein>
    <submittedName>
        <fullName evidence="4">1,4-beta-D-glucan glucohydrolase</fullName>
    </submittedName>
</protein>